<dbReference type="KEGG" id="tnu:BD01_1246"/>
<protein>
    <submittedName>
        <fullName evidence="2">Putative ATPase (AAA+ superfamily)</fullName>
    </submittedName>
</protein>
<dbReference type="SUPFAM" id="SSF52540">
    <property type="entry name" value="P-loop containing nucleoside triphosphate hydrolases"/>
    <property type="match status" value="1"/>
</dbReference>
<dbReference type="STRING" id="195522.BD01_1246"/>
<evidence type="ECO:0000313" key="2">
    <source>
        <dbReference type="EMBL" id="AHL22861.1"/>
    </source>
</evidence>
<accession>W8P270</accession>
<dbReference type="Pfam" id="PF13635">
    <property type="entry name" value="DUF4143"/>
    <property type="match status" value="1"/>
</dbReference>
<dbReference type="EMBL" id="CP007264">
    <property type="protein sequence ID" value="AHL22861.1"/>
    <property type="molecule type" value="Genomic_DNA"/>
</dbReference>
<dbReference type="eggNOG" id="arCOG03167">
    <property type="taxonomic scope" value="Archaea"/>
</dbReference>
<dbReference type="OrthoDB" id="371918at2157"/>
<dbReference type="InterPro" id="IPR027417">
    <property type="entry name" value="P-loop_NTPase"/>
</dbReference>
<dbReference type="InterPro" id="IPR003593">
    <property type="entry name" value="AAA+_ATPase"/>
</dbReference>
<reference evidence="2 3" key="1">
    <citation type="submission" date="2014-02" db="EMBL/GenBank/DDBJ databases">
        <title>Genome Sequence of an Hyperthermophilic Archaeon, Thermococcus nautili 30-1, producing viral vesicles.</title>
        <authorList>
            <person name="Oberto J."/>
            <person name="Gaudin M."/>
            <person name="Cossu M."/>
            <person name="Gorlas A."/>
            <person name="Slesarev A."/>
            <person name="Marguet E."/>
            <person name="Forterre P."/>
        </authorList>
    </citation>
    <scope>NUCLEOTIDE SEQUENCE [LARGE SCALE GENOMIC DNA]</scope>
    <source>
        <strain evidence="2 3">30-1</strain>
    </source>
</reference>
<dbReference type="Pfam" id="PF13173">
    <property type="entry name" value="AAA_14"/>
    <property type="match status" value="1"/>
</dbReference>
<dbReference type="Proteomes" id="UP000019434">
    <property type="component" value="Chromosome"/>
</dbReference>
<evidence type="ECO:0000259" key="1">
    <source>
        <dbReference type="SMART" id="SM00382"/>
    </source>
</evidence>
<dbReference type="PANTHER" id="PTHR33295:SF19">
    <property type="entry name" value="ARCHAEAL ATPASE"/>
    <property type="match status" value="1"/>
</dbReference>
<evidence type="ECO:0000313" key="3">
    <source>
        <dbReference type="Proteomes" id="UP000019434"/>
    </source>
</evidence>
<organism evidence="2 3">
    <name type="scientific">Thermococcus nautili</name>
    <dbReference type="NCBI Taxonomy" id="195522"/>
    <lineage>
        <taxon>Archaea</taxon>
        <taxon>Methanobacteriati</taxon>
        <taxon>Methanobacteriota</taxon>
        <taxon>Thermococci</taxon>
        <taxon>Thermococcales</taxon>
        <taxon>Thermococcaceae</taxon>
        <taxon>Thermococcus</taxon>
    </lineage>
</organism>
<sequence length="437" mass="49691">MLTREEIVEVLAPYNLWGGRKWNALPRDEYLLGIERKLSAGAVALIGTRRSGKTTLAGLFLGKAVDEGFPPEGTLYVNLEDPRFSPYLSPEFLEEVFSAYRTYVYDGDNPIVVLDEVQNVPGWEKWVRKVLDLGEARVIVTGSTSSLLRSELSTLLTGRVLPVEVYPLSFGEFLMFRGFSTDIKRLLGKRRKVEALLREYLEFGGFPQVVLTEVEVLKLDLLRELFEGIILRDIAYRHGFRDARAVKIVAELALSRFSSLVSASRLRNELAGILGRKVSPNFVDGVLDAMDEAYLSFRVPILSPKVKDAMRYPKKMYAIDTGIANVVGIRFTENIGRLAENAVARHLRQRFREVYYYRGKGEVDFIVKEGLKVTRAIQVTWDIDESWEREVEGLLEAMDVFGLREGTIVTGWRSCEERFGEKTVKCVPLWRFLVSIL</sequence>
<name>W8P270_9EURY</name>
<dbReference type="AlphaFoldDB" id="W8P270"/>
<proteinExistence type="predicted"/>
<dbReference type="RefSeq" id="WP_042690973.1">
    <property type="nucleotide sequence ID" value="NZ_CP007264.1"/>
</dbReference>
<feature type="domain" description="AAA+ ATPase" evidence="1">
    <location>
        <begin position="39"/>
        <end position="167"/>
    </location>
</feature>
<keyword evidence="3" id="KW-1185">Reference proteome</keyword>
<gene>
    <name evidence="2" type="ORF">BD01_1246</name>
</gene>
<dbReference type="GeneID" id="24959322"/>
<dbReference type="InterPro" id="IPR025420">
    <property type="entry name" value="DUF4143"/>
</dbReference>
<dbReference type="SMART" id="SM00382">
    <property type="entry name" value="AAA"/>
    <property type="match status" value="1"/>
</dbReference>
<dbReference type="PANTHER" id="PTHR33295">
    <property type="entry name" value="ATPASE"/>
    <property type="match status" value="1"/>
</dbReference>
<dbReference type="HOGENOM" id="CLU_041527_0_0_2"/>
<dbReference type="InterPro" id="IPR041682">
    <property type="entry name" value="AAA_14"/>
</dbReference>